<reference evidence="4" key="1">
    <citation type="journal article" date="2019" name="Int. J. Syst. Evol. Microbiol.">
        <title>The Global Catalogue of Microorganisms (GCM) 10K type strain sequencing project: providing services to taxonomists for standard genome sequencing and annotation.</title>
        <authorList>
            <consortium name="The Broad Institute Genomics Platform"/>
            <consortium name="The Broad Institute Genome Sequencing Center for Infectious Disease"/>
            <person name="Wu L."/>
            <person name="Ma J."/>
        </authorList>
    </citation>
    <scope>NUCLEOTIDE SEQUENCE [LARGE SCALE GENOMIC DNA]</scope>
    <source>
        <strain evidence="4">JCM 15896</strain>
    </source>
</reference>
<sequence>MFTVTKNSVQSSLSKTSYVAIAIFCATLSFITHGIQNINVTIKENLFYPAEVIIPAYRKVKITFINQDDTPEEIDSFDLNREKVVFANSSAHIFIGPLKPGKYRFFGEYHPNSAVGFVHVVDGSEIPDAD</sequence>
<dbReference type="Gene3D" id="2.60.40.420">
    <property type="entry name" value="Cupredoxins - blue copper proteins"/>
    <property type="match status" value="1"/>
</dbReference>
<keyword evidence="1" id="KW-0472">Membrane</keyword>
<proteinExistence type="predicted"/>
<dbReference type="InterPro" id="IPR008972">
    <property type="entry name" value="Cupredoxin"/>
</dbReference>
<evidence type="ECO:0000313" key="4">
    <source>
        <dbReference type="Proteomes" id="UP001500359"/>
    </source>
</evidence>
<dbReference type="InterPro" id="IPR028096">
    <property type="entry name" value="EfeO_Cupredoxin"/>
</dbReference>
<comment type="caution">
    <text evidence="3">The sequence shown here is derived from an EMBL/GenBank/DDBJ whole genome shotgun (WGS) entry which is preliminary data.</text>
</comment>
<keyword evidence="1" id="KW-1133">Transmembrane helix</keyword>
<protein>
    <recommendedName>
        <fullName evidence="2">EfeO-type cupredoxin-like domain-containing protein</fullName>
    </recommendedName>
</protein>
<keyword evidence="1" id="KW-0812">Transmembrane</keyword>
<feature type="transmembrane region" description="Helical" evidence="1">
    <location>
        <begin position="16"/>
        <end position="35"/>
    </location>
</feature>
<accession>A0ABP3WQR8</accession>
<evidence type="ECO:0000313" key="3">
    <source>
        <dbReference type="EMBL" id="GAA0854808.1"/>
    </source>
</evidence>
<keyword evidence="4" id="KW-1185">Reference proteome</keyword>
<gene>
    <name evidence="3" type="ORF">GCM10009114_11960</name>
</gene>
<organism evidence="3 4">
    <name type="scientific">Aliiglaciecola litoralis</name>
    <dbReference type="NCBI Taxonomy" id="582857"/>
    <lineage>
        <taxon>Bacteria</taxon>
        <taxon>Pseudomonadati</taxon>
        <taxon>Pseudomonadota</taxon>
        <taxon>Gammaproteobacteria</taxon>
        <taxon>Alteromonadales</taxon>
        <taxon>Alteromonadaceae</taxon>
        <taxon>Aliiglaciecola</taxon>
    </lineage>
</organism>
<dbReference type="EMBL" id="BAAAFD010000002">
    <property type="protein sequence ID" value="GAA0854808.1"/>
    <property type="molecule type" value="Genomic_DNA"/>
</dbReference>
<dbReference type="Pfam" id="PF13473">
    <property type="entry name" value="Cupredoxin_1"/>
    <property type="match status" value="1"/>
</dbReference>
<feature type="domain" description="EfeO-type cupredoxin-like" evidence="2">
    <location>
        <begin position="21"/>
        <end position="118"/>
    </location>
</feature>
<evidence type="ECO:0000256" key="1">
    <source>
        <dbReference type="SAM" id="Phobius"/>
    </source>
</evidence>
<dbReference type="RefSeq" id="WP_425542547.1">
    <property type="nucleotide sequence ID" value="NZ_BAAAFD010000002.1"/>
</dbReference>
<dbReference type="SUPFAM" id="SSF49503">
    <property type="entry name" value="Cupredoxins"/>
    <property type="match status" value="1"/>
</dbReference>
<evidence type="ECO:0000259" key="2">
    <source>
        <dbReference type="Pfam" id="PF13473"/>
    </source>
</evidence>
<name>A0ABP3WQR8_9ALTE</name>
<dbReference type="Proteomes" id="UP001500359">
    <property type="component" value="Unassembled WGS sequence"/>
</dbReference>